<comment type="similarity">
    <text evidence="1 14 15">Belongs to the ATP-dependent DNA ligase family.</text>
</comment>
<evidence type="ECO:0000256" key="2">
    <source>
        <dbReference type="ARBA" id="ARBA00013308"/>
    </source>
</evidence>
<comment type="cofactor">
    <cofactor evidence="14">
        <name>Mg(2+)</name>
        <dbReference type="ChEBI" id="CHEBI:18420"/>
    </cofactor>
</comment>
<dbReference type="GO" id="GO:0051301">
    <property type="term" value="P:cell division"/>
    <property type="evidence" value="ECO:0007669"/>
    <property type="project" value="UniProtKB-KW"/>
</dbReference>
<dbReference type="SUPFAM" id="SSF56091">
    <property type="entry name" value="DNA ligase/mRNA capping enzyme, catalytic domain"/>
    <property type="match status" value="1"/>
</dbReference>
<evidence type="ECO:0000256" key="5">
    <source>
        <dbReference type="ARBA" id="ARBA00022705"/>
    </source>
</evidence>
<keyword evidence="18" id="KW-1185">Reference proteome</keyword>
<keyword evidence="6 14" id="KW-0479">Metal-binding</keyword>
<reference evidence="17 18" key="1">
    <citation type="submission" date="2021-01" db="EMBL/GenBank/DDBJ databases">
        <title>Genome Sequence and Methylation Pattern of Haloterrigena salifodinae BOL5-1, An Extremely Halophilic Archaeon from a Bolivian Salt Mine.</title>
        <authorList>
            <person name="DasSarma P."/>
            <person name="Anton B.P."/>
            <person name="DasSarma S.L."/>
            <person name="von Ehrenheim H.A.L."/>
            <person name="Martinez F.L."/>
            <person name="Guzman D."/>
            <person name="Roberts R.J."/>
            <person name="DasSarma S."/>
        </authorList>
    </citation>
    <scope>NUCLEOTIDE SEQUENCE [LARGE SCALE GENOMIC DNA]</scope>
    <source>
        <strain evidence="17 18">BOL5-1</strain>
    </source>
</reference>
<evidence type="ECO:0000256" key="11">
    <source>
        <dbReference type="ARBA" id="ARBA00023172"/>
    </source>
</evidence>
<keyword evidence="12 14" id="KW-0234">DNA repair</keyword>
<dbReference type="RefSeq" id="WP_204747749.1">
    <property type="nucleotide sequence ID" value="NZ_CP069188.1"/>
</dbReference>
<keyword evidence="11 14" id="KW-0233">DNA recombination</keyword>
<dbReference type="EMBL" id="CP069188">
    <property type="protein sequence ID" value="QRV15143.1"/>
    <property type="molecule type" value="Genomic_DNA"/>
</dbReference>
<keyword evidence="13 14" id="KW-0131">Cell cycle</keyword>
<dbReference type="PANTHER" id="PTHR45674:SF7">
    <property type="entry name" value="DNA LIGASE"/>
    <property type="match status" value="1"/>
</dbReference>
<dbReference type="InterPro" id="IPR012340">
    <property type="entry name" value="NA-bd_OB-fold"/>
</dbReference>
<dbReference type="CDD" id="cd07901">
    <property type="entry name" value="Adenylation_DNA_ligase_Arch_LigB"/>
    <property type="match status" value="1"/>
</dbReference>
<evidence type="ECO:0000256" key="7">
    <source>
        <dbReference type="ARBA" id="ARBA00022741"/>
    </source>
</evidence>
<feature type="active site" description="N6-AMP-lysine intermediate" evidence="14">
    <location>
        <position position="276"/>
    </location>
</feature>
<dbReference type="InterPro" id="IPR016059">
    <property type="entry name" value="DNA_ligase_ATP-dep_CS"/>
</dbReference>
<dbReference type="GO" id="GO:0006310">
    <property type="term" value="P:DNA recombination"/>
    <property type="evidence" value="ECO:0007669"/>
    <property type="project" value="UniProtKB-UniRule"/>
</dbReference>
<feature type="binding site" evidence="14">
    <location>
        <position position="274"/>
    </location>
    <ligand>
        <name>ATP</name>
        <dbReference type="ChEBI" id="CHEBI:30616"/>
    </ligand>
</feature>
<feature type="domain" description="ATP-dependent DNA ligase family profile" evidence="16">
    <location>
        <begin position="359"/>
        <end position="495"/>
    </location>
</feature>
<dbReference type="Pfam" id="PF01068">
    <property type="entry name" value="DNA_ligase_A_M"/>
    <property type="match status" value="1"/>
</dbReference>
<dbReference type="Gene3D" id="3.30.470.30">
    <property type="entry name" value="DNA ligase/mRNA capping enzyme"/>
    <property type="match status" value="1"/>
</dbReference>
<dbReference type="GO" id="GO:0003910">
    <property type="term" value="F:DNA ligase (ATP) activity"/>
    <property type="evidence" value="ECO:0007669"/>
    <property type="project" value="UniProtKB-UniRule"/>
</dbReference>
<dbReference type="GO" id="GO:0046872">
    <property type="term" value="F:metal ion binding"/>
    <property type="evidence" value="ECO:0007669"/>
    <property type="project" value="UniProtKB-KW"/>
</dbReference>
<evidence type="ECO:0000256" key="1">
    <source>
        <dbReference type="ARBA" id="ARBA00007572"/>
    </source>
</evidence>
<sequence length="588" mass="64021">MEFATFADRAAAIEAEPADLEIVARTSELLADAGDDSEDRRSAGSAVDPQTVEIVARFVQGRVFPAWDSTKLDIGPTTCYEAIARAAGTNVSGDDVEERLAEVGEIGEVAAGYDFGGQQGLGVFTGGGGNGGGGAGENDLTVREVYETLADLAAAEGSGSQDRKVDLLFGLFNRCSSEEACYLARLVLSEMRIGVGEGTVRDAIAEAFDVPVERVERALQVSNDYGQVARVARDEGREGLDELDLEVGRPVQAMLAQAGTVTDALEEWDEAAVEWKYDGARIQLHYDPEAAEADAETRVFSRNMEEVTDALPEVAEFAEATLEEPAILDGEVVAIDENDDPLPFQEVLKRFRRKHDVAKAREDVTVRPVFFDCLHAGGEDLLAESLTTRHERLRTVLADGESLEQDEDDIEGLSLLWTTDDPDEIEVIDADALEAGHEGIMLKDPDSAYSPGRRGKHWRKRKPDVETLDCVVTGAEWGEGRRATFLGTFELSVRAGDDLETVGKVATGITDEKLEELTELLEPHIAAEEGQAVDIEPAIVFEVGYEEIQSSPTYSSGYALRFPRFLSVRSDKNPEDADTLERVERLRA</sequence>
<proteinExistence type="inferred from homology"/>
<dbReference type="SUPFAM" id="SSF50249">
    <property type="entry name" value="Nucleic acid-binding proteins"/>
    <property type="match status" value="1"/>
</dbReference>
<dbReference type="KEGG" id="hsal:JMJ58_19900"/>
<evidence type="ECO:0000256" key="8">
    <source>
        <dbReference type="ARBA" id="ARBA00022763"/>
    </source>
</evidence>
<dbReference type="EC" id="6.5.1.1" evidence="14"/>
<dbReference type="PROSITE" id="PS00697">
    <property type="entry name" value="DNA_LIGASE_A1"/>
    <property type="match status" value="1"/>
</dbReference>
<keyword evidence="8 14" id="KW-0227">DNA damage</keyword>
<keyword evidence="5 14" id="KW-0235">DNA replication</keyword>
<dbReference type="InterPro" id="IPR022865">
    <property type="entry name" value="DNA_ligae_ATP-dep_bac/arc"/>
</dbReference>
<evidence type="ECO:0000256" key="14">
    <source>
        <dbReference type="HAMAP-Rule" id="MF_00407"/>
    </source>
</evidence>
<evidence type="ECO:0000256" key="4">
    <source>
        <dbReference type="ARBA" id="ARBA00022618"/>
    </source>
</evidence>
<dbReference type="InterPro" id="IPR000977">
    <property type="entry name" value="DNA_ligase_ATP-dep"/>
</dbReference>
<feature type="binding site" evidence="14">
    <location>
        <position position="371"/>
    </location>
    <ligand>
        <name>ATP</name>
        <dbReference type="ChEBI" id="CHEBI:30616"/>
    </ligand>
</feature>
<feature type="binding site" evidence="14">
    <location>
        <position position="454"/>
    </location>
    <ligand>
        <name>ATP</name>
        <dbReference type="ChEBI" id="CHEBI:30616"/>
    </ligand>
</feature>
<keyword evidence="3 14" id="KW-0436">Ligase</keyword>
<keyword evidence="9 14" id="KW-0067">ATP-binding</keyword>
<dbReference type="Gene3D" id="2.40.50.140">
    <property type="entry name" value="Nucleic acid-binding proteins"/>
    <property type="match status" value="1"/>
</dbReference>
<dbReference type="SUPFAM" id="SSF117018">
    <property type="entry name" value="ATP-dependent DNA ligase DNA-binding domain"/>
    <property type="match status" value="1"/>
</dbReference>
<dbReference type="OrthoDB" id="31274at2157"/>
<keyword evidence="4 14" id="KW-0132">Cell division</keyword>
<evidence type="ECO:0000313" key="17">
    <source>
        <dbReference type="EMBL" id="QRV15143.1"/>
    </source>
</evidence>
<comment type="catalytic activity">
    <reaction evidence="14">
        <text>ATP + (deoxyribonucleotide)n-3'-hydroxyl + 5'-phospho-(deoxyribonucleotide)m = (deoxyribonucleotide)n+m + AMP + diphosphate.</text>
        <dbReference type="EC" id="6.5.1.1"/>
    </reaction>
</comment>
<feature type="binding site" evidence="14">
    <location>
        <position position="460"/>
    </location>
    <ligand>
        <name>ATP</name>
        <dbReference type="ChEBI" id="CHEBI:30616"/>
    </ligand>
</feature>
<keyword evidence="7 14" id="KW-0547">Nucleotide-binding</keyword>
<keyword evidence="10 14" id="KW-0460">Magnesium</keyword>
<evidence type="ECO:0000256" key="3">
    <source>
        <dbReference type="ARBA" id="ARBA00022598"/>
    </source>
</evidence>
<evidence type="ECO:0000256" key="9">
    <source>
        <dbReference type="ARBA" id="ARBA00022840"/>
    </source>
</evidence>
<dbReference type="AlphaFoldDB" id="A0A8T8E0U0"/>
<dbReference type="Pfam" id="PF04679">
    <property type="entry name" value="DNA_ligase_A_C"/>
    <property type="match status" value="1"/>
</dbReference>
<dbReference type="InterPro" id="IPR012309">
    <property type="entry name" value="DNA_ligase_ATP-dep_C"/>
</dbReference>
<dbReference type="NCBIfam" id="NF041331">
    <property type="entry name" value="LigA_Halo"/>
    <property type="match status" value="1"/>
</dbReference>
<evidence type="ECO:0000256" key="6">
    <source>
        <dbReference type="ARBA" id="ARBA00022723"/>
    </source>
</evidence>
<dbReference type="GO" id="GO:0006281">
    <property type="term" value="P:DNA repair"/>
    <property type="evidence" value="ECO:0007669"/>
    <property type="project" value="UniProtKB-UniRule"/>
</dbReference>
<dbReference type="InterPro" id="IPR012308">
    <property type="entry name" value="DNA_ligase_ATP-dep_N"/>
</dbReference>
<dbReference type="InterPro" id="IPR054890">
    <property type="entry name" value="LigA_Halo"/>
</dbReference>
<dbReference type="GO" id="GO:0071897">
    <property type="term" value="P:DNA biosynthetic process"/>
    <property type="evidence" value="ECO:0007669"/>
    <property type="project" value="InterPro"/>
</dbReference>
<evidence type="ECO:0000256" key="12">
    <source>
        <dbReference type="ARBA" id="ARBA00023204"/>
    </source>
</evidence>
<dbReference type="Proteomes" id="UP000637819">
    <property type="component" value="Chromosome"/>
</dbReference>
<evidence type="ECO:0000256" key="15">
    <source>
        <dbReference type="RuleBase" id="RU004196"/>
    </source>
</evidence>
<dbReference type="Pfam" id="PF04675">
    <property type="entry name" value="DNA_ligase_A_N"/>
    <property type="match status" value="1"/>
</dbReference>
<dbReference type="GO" id="GO:0006273">
    <property type="term" value="P:lagging strand elongation"/>
    <property type="evidence" value="ECO:0007669"/>
    <property type="project" value="TreeGrafter"/>
</dbReference>
<dbReference type="GO" id="GO:0005524">
    <property type="term" value="F:ATP binding"/>
    <property type="evidence" value="ECO:0007669"/>
    <property type="project" value="UniProtKB-UniRule"/>
</dbReference>
<evidence type="ECO:0000256" key="13">
    <source>
        <dbReference type="ARBA" id="ARBA00023306"/>
    </source>
</evidence>
<protein>
    <recommendedName>
        <fullName evidence="2 14">DNA ligase</fullName>
        <ecNumber evidence="14">6.5.1.1</ecNumber>
    </recommendedName>
    <alternativeName>
        <fullName evidence="14">Polydeoxyribonucleotide synthase [ATP]</fullName>
    </alternativeName>
</protein>
<dbReference type="PROSITE" id="PS50160">
    <property type="entry name" value="DNA_LIGASE_A3"/>
    <property type="match status" value="1"/>
</dbReference>
<dbReference type="GeneID" id="62877438"/>
<dbReference type="FunFam" id="1.10.3260.10:FF:000007">
    <property type="entry name" value="DNA ligase"/>
    <property type="match status" value="1"/>
</dbReference>
<evidence type="ECO:0000313" key="18">
    <source>
        <dbReference type="Proteomes" id="UP000637819"/>
    </source>
</evidence>
<feature type="binding site" evidence="14">
    <location>
        <position position="302"/>
    </location>
    <ligand>
        <name>ATP</name>
        <dbReference type="ChEBI" id="CHEBI:30616"/>
    </ligand>
</feature>
<dbReference type="Gene3D" id="1.10.3260.10">
    <property type="entry name" value="DNA ligase, ATP-dependent, N-terminal domain"/>
    <property type="match status" value="1"/>
</dbReference>
<name>A0A8T8E0U0_9EURY</name>
<dbReference type="PANTHER" id="PTHR45674">
    <property type="entry name" value="DNA LIGASE 1/3 FAMILY MEMBER"/>
    <property type="match status" value="1"/>
</dbReference>
<feature type="binding site" evidence="14">
    <location>
        <position position="281"/>
    </location>
    <ligand>
        <name>ATP</name>
        <dbReference type="ChEBI" id="CHEBI:30616"/>
    </ligand>
</feature>
<dbReference type="InterPro" id="IPR012310">
    <property type="entry name" value="DNA_ligase_ATP-dep_cent"/>
</dbReference>
<evidence type="ECO:0000259" key="16">
    <source>
        <dbReference type="PROSITE" id="PS50160"/>
    </source>
</evidence>
<dbReference type="NCBIfam" id="TIGR00574">
    <property type="entry name" value="dnl1"/>
    <property type="match status" value="1"/>
</dbReference>
<dbReference type="HAMAP" id="MF_00407">
    <property type="entry name" value="DNA_ligase"/>
    <property type="match status" value="1"/>
</dbReference>
<accession>A0A8T8E0U0</accession>
<dbReference type="GO" id="GO:0003677">
    <property type="term" value="F:DNA binding"/>
    <property type="evidence" value="ECO:0007669"/>
    <property type="project" value="InterPro"/>
</dbReference>
<dbReference type="InterPro" id="IPR036599">
    <property type="entry name" value="DNA_ligase_N_sf"/>
</dbReference>
<feature type="binding site" evidence="14">
    <location>
        <position position="331"/>
    </location>
    <ligand>
        <name>ATP</name>
        <dbReference type="ChEBI" id="CHEBI:30616"/>
    </ligand>
</feature>
<gene>
    <name evidence="14" type="primary">lig</name>
    <name evidence="17" type="ORF">JMJ58_19900</name>
</gene>
<organism evidence="17 18">
    <name type="scientific">Haloterrigena salifodinae</name>
    <dbReference type="NCBI Taxonomy" id="2675099"/>
    <lineage>
        <taxon>Archaea</taxon>
        <taxon>Methanobacteriati</taxon>
        <taxon>Methanobacteriota</taxon>
        <taxon>Stenosarchaea group</taxon>
        <taxon>Halobacteria</taxon>
        <taxon>Halobacteriales</taxon>
        <taxon>Natrialbaceae</taxon>
        <taxon>Haloterrigena</taxon>
    </lineage>
</organism>
<evidence type="ECO:0000256" key="10">
    <source>
        <dbReference type="ARBA" id="ARBA00022842"/>
    </source>
</evidence>
<dbReference type="InterPro" id="IPR050191">
    <property type="entry name" value="ATP-dep_DNA_ligase"/>
</dbReference>
<comment type="function">
    <text evidence="14">DNA ligase that seals nicks in double-stranded DNA during DNA replication, DNA recombination and DNA repair.</text>
</comment>